<gene>
    <name evidence="1" type="ORF">SAMN04489743_0116</name>
</gene>
<dbReference type="Proteomes" id="UP000198751">
    <property type="component" value="Chromosome I"/>
</dbReference>
<evidence type="ECO:0000313" key="1">
    <source>
        <dbReference type="EMBL" id="SDS45760.1"/>
    </source>
</evidence>
<accession>A0A1H1SCC9</accession>
<keyword evidence="2" id="KW-1185">Reference proteome</keyword>
<evidence type="ECO:0008006" key="3">
    <source>
        <dbReference type="Google" id="ProtNLM"/>
    </source>
</evidence>
<sequence>MVSTNVDAMEVERMKTLVGSMDGKGPAEALYAVAELQKEVGRAEAALVRGARQAGLSWEAIALCLGVTKQAVHRKYGKQ</sequence>
<dbReference type="EMBL" id="LT629779">
    <property type="protein sequence ID" value="SDS45760.1"/>
    <property type="molecule type" value="Genomic_DNA"/>
</dbReference>
<reference evidence="2" key="1">
    <citation type="submission" date="2016-10" db="EMBL/GenBank/DDBJ databases">
        <authorList>
            <person name="Varghese N."/>
            <person name="Submissions S."/>
        </authorList>
    </citation>
    <scope>NUCLEOTIDE SEQUENCE [LARGE SCALE GENOMIC DNA]</scope>
    <source>
        <strain evidence="2">IMMIB L-1606</strain>
    </source>
</reference>
<evidence type="ECO:0000313" key="2">
    <source>
        <dbReference type="Proteomes" id="UP000198751"/>
    </source>
</evidence>
<proteinExistence type="predicted"/>
<dbReference type="AlphaFoldDB" id="A0A1H1SCC9"/>
<protein>
    <recommendedName>
        <fullName evidence="3">Homeodomain-like domain-containing protein</fullName>
    </recommendedName>
</protein>
<organism evidence="1 2">
    <name type="scientific">Pseudarthrobacter equi</name>
    <dbReference type="NCBI Taxonomy" id="728066"/>
    <lineage>
        <taxon>Bacteria</taxon>
        <taxon>Bacillati</taxon>
        <taxon>Actinomycetota</taxon>
        <taxon>Actinomycetes</taxon>
        <taxon>Micrococcales</taxon>
        <taxon>Micrococcaceae</taxon>
        <taxon>Pseudarthrobacter</taxon>
    </lineage>
</organism>
<name>A0A1H1SCC9_9MICC</name>